<accession>A0ABQ7PR30</accession>
<feature type="region of interest" description="Disordered" evidence="1">
    <location>
        <begin position="203"/>
        <end position="230"/>
    </location>
</feature>
<gene>
    <name evidence="2" type="ORF">JYU34_022494</name>
</gene>
<dbReference type="Proteomes" id="UP000823941">
    <property type="component" value="Chromosome 31"/>
</dbReference>
<reference evidence="2 3" key="1">
    <citation type="submission" date="2021-06" db="EMBL/GenBank/DDBJ databases">
        <title>A haploid diamondback moth (Plutella xylostella L.) genome assembly resolves 31 chromosomes and identifies a diamide resistance mutation.</title>
        <authorList>
            <person name="Ward C.M."/>
            <person name="Perry K.D."/>
            <person name="Baker G."/>
            <person name="Powis K."/>
            <person name="Heckel D.G."/>
            <person name="Baxter S.W."/>
        </authorList>
    </citation>
    <scope>NUCLEOTIDE SEQUENCE [LARGE SCALE GENOMIC DNA]</scope>
    <source>
        <strain evidence="2 3">LV</strain>
        <tissue evidence="2">Single pupa</tissue>
    </source>
</reference>
<dbReference type="PANTHER" id="PTHR46409:SF1">
    <property type="entry name" value="HTH PSQ-TYPE DOMAIN-CONTAINING PROTEIN"/>
    <property type="match status" value="1"/>
</dbReference>
<organism evidence="2 3">
    <name type="scientific">Plutella xylostella</name>
    <name type="common">Diamondback moth</name>
    <name type="synonym">Plutella maculipennis</name>
    <dbReference type="NCBI Taxonomy" id="51655"/>
    <lineage>
        <taxon>Eukaryota</taxon>
        <taxon>Metazoa</taxon>
        <taxon>Ecdysozoa</taxon>
        <taxon>Arthropoda</taxon>
        <taxon>Hexapoda</taxon>
        <taxon>Insecta</taxon>
        <taxon>Pterygota</taxon>
        <taxon>Neoptera</taxon>
        <taxon>Endopterygota</taxon>
        <taxon>Lepidoptera</taxon>
        <taxon>Glossata</taxon>
        <taxon>Ditrysia</taxon>
        <taxon>Yponomeutoidea</taxon>
        <taxon>Plutellidae</taxon>
        <taxon>Plutella</taxon>
    </lineage>
</organism>
<sequence>MECTRNATKCPLFGEICEIKDNILPTYEEIMKYYEWIRRQLKCNSNSQKEPKFQEIADIVTRKIEEIWTKASIPITSHKRVNDMLKAYHIKCKNLLKSNPKIPKKKLDEFRRSSKSLFDISACKCMDLLNCTCYKDKKVPKDEWSFLLDQRSERKMFIGNIDVMATKQVRKTLKRKISMQEHELKCRKKGRVDTYNCPNSVLLVSSSSPSSEKSDSDDEELTLKKSKDPQPLILPATSMNYSTLAKTCDRYGVSDRAGAAIASAVLQATSSTVSIIDKNKLRRERSKTRQIITDKDRVLQVPALYFDGRKDKTIVMVKKGGKSYRQIIMEEHISLIKEPDSKYLGYIAPRSGSAKVITKAITDYFLRENISTEPLLAIGCDGTNVNVGKYGGIIRLLEKTFNKPLQWIICLLHMNELPFRHLFTYIDGATSGPETLKGPIGKLLENCESKPVVQFQPIPSKLPDLTAQDLSSDQSYLYNIVSAVTTGKFPDDLAHKSPGKMSHARWLTRANRILRLYVSVKDPSEKLQILATYIVKVYAPTWFAIKIHPTCKDGAKHLWSLISASRYLSVDLKGIIDPVIRRNSYFAHPENLLIAMIVDPQNQIRELAARRILKARSTKNTNVRLFQVPELNLDATTYIDLIDWQQNITEPPILKGVSDEELQLFVAQKGKTELCVLRLPCHTQAVERAVKTVTEASRTLSSKISREGYIKAQIESRKEMPKFESKKDFCVKKHHY</sequence>
<name>A0ABQ7PR30_PLUXY</name>
<proteinExistence type="predicted"/>
<dbReference type="EMBL" id="JAHIBW010000031">
    <property type="protein sequence ID" value="KAG7295422.1"/>
    <property type="molecule type" value="Genomic_DNA"/>
</dbReference>
<comment type="caution">
    <text evidence="2">The sequence shown here is derived from an EMBL/GenBank/DDBJ whole genome shotgun (WGS) entry which is preliminary data.</text>
</comment>
<evidence type="ECO:0000256" key="1">
    <source>
        <dbReference type="SAM" id="MobiDB-lite"/>
    </source>
</evidence>
<dbReference type="PANTHER" id="PTHR46409">
    <property type="entry name" value="HTH PSQ-TYPE DOMAIN-CONTAINING PROTEIN"/>
    <property type="match status" value="1"/>
</dbReference>
<evidence type="ECO:0000313" key="3">
    <source>
        <dbReference type="Proteomes" id="UP000823941"/>
    </source>
</evidence>
<protein>
    <submittedName>
        <fullName evidence="2">Uncharacterized protein</fullName>
    </submittedName>
</protein>
<keyword evidence="3" id="KW-1185">Reference proteome</keyword>
<evidence type="ECO:0000313" key="2">
    <source>
        <dbReference type="EMBL" id="KAG7295422.1"/>
    </source>
</evidence>